<dbReference type="PROSITE" id="PS50878">
    <property type="entry name" value="RT_POL"/>
    <property type="match status" value="1"/>
</dbReference>
<dbReference type="InterPro" id="IPR043502">
    <property type="entry name" value="DNA/RNA_pol_sf"/>
</dbReference>
<reference evidence="2" key="2">
    <citation type="submission" date="2025-08" db="UniProtKB">
        <authorList>
            <consortium name="Ensembl"/>
        </authorList>
    </citation>
    <scope>IDENTIFICATION</scope>
</reference>
<dbReference type="GO" id="GO:0003824">
    <property type="term" value="F:catalytic activity"/>
    <property type="evidence" value="ECO:0007669"/>
    <property type="project" value="InterPro"/>
</dbReference>
<reference evidence="2" key="3">
    <citation type="submission" date="2025-09" db="UniProtKB">
        <authorList>
            <consortium name="Ensembl"/>
        </authorList>
    </citation>
    <scope>IDENTIFICATION</scope>
</reference>
<reference evidence="2" key="1">
    <citation type="submission" date="2020-06" db="EMBL/GenBank/DDBJ databases">
        <authorList>
            <consortium name="Wellcome Sanger Institute Data Sharing"/>
        </authorList>
    </citation>
    <scope>NUCLEOTIDE SEQUENCE [LARGE SCALE GENOMIC DNA]</scope>
</reference>
<proteinExistence type="predicted"/>
<dbReference type="Gene3D" id="3.60.10.10">
    <property type="entry name" value="Endonuclease/exonuclease/phosphatase"/>
    <property type="match status" value="1"/>
</dbReference>
<dbReference type="Proteomes" id="UP000694680">
    <property type="component" value="Chromosome 6"/>
</dbReference>
<dbReference type="SUPFAM" id="SSF56672">
    <property type="entry name" value="DNA/RNA polymerases"/>
    <property type="match status" value="1"/>
</dbReference>
<dbReference type="InterPro" id="IPR036691">
    <property type="entry name" value="Endo/exonu/phosph_ase_sf"/>
</dbReference>
<evidence type="ECO:0000313" key="3">
    <source>
        <dbReference type="Proteomes" id="UP000694680"/>
    </source>
</evidence>
<dbReference type="Ensembl" id="ENSGWIT00000057179.1">
    <property type="protein sequence ID" value="ENSGWIP00000053008.1"/>
    <property type="gene ID" value="ENSGWIG00000025524.1"/>
</dbReference>
<dbReference type="PANTHER" id="PTHR33332">
    <property type="entry name" value="REVERSE TRANSCRIPTASE DOMAIN-CONTAINING PROTEIN"/>
    <property type="match status" value="1"/>
</dbReference>
<dbReference type="Pfam" id="PF03372">
    <property type="entry name" value="Exo_endo_phos"/>
    <property type="match status" value="1"/>
</dbReference>
<dbReference type="InterPro" id="IPR000477">
    <property type="entry name" value="RT_dom"/>
</dbReference>
<dbReference type="AlphaFoldDB" id="A0A8C5I3C7"/>
<dbReference type="Pfam" id="PF00078">
    <property type="entry name" value="RVT_1"/>
    <property type="match status" value="1"/>
</dbReference>
<dbReference type="InterPro" id="IPR005135">
    <property type="entry name" value="Endo/exonuclease/phosphatase"/>
</dbReference>
<keyword evidence="3" id="KW-1185">Reference proteome</keyword>
<organism evidence="2 3">
    <name type="scientific">Gouania willdenowi</name>
    <name type="common">Blunt-snouted clingfish</name>
    <name type="synonym">Lepadogaster willdenowi</name>
    <dbReference type="NCBI Taxonomy" id="441366"/>
    <lineage>
        <taxon>Eukaryota</taxon>
        <taxon>Metazoa</taxon>
        <taxon>Chordata</taxon>
        <taxon>Craniata</taxon>
        <taxon>Vertebrata</taxon>
        <taxon>Euteleostomi</taxon>
        <taxon>Actinopterygii</taxon>
        <taxon>Neopterygii</taxon>
        <taxon>Teleostei</taxon>
        <taxon>Neoteleostei</taxon>
        <taxon>Acanthomorphata</taxon>
        <taxon>Ovalentaria</taxon>
        <taxon>Blenniimorphae</taxon>
        <taxon>Blenniiformes</taxon>
        <taxon>Gobiesocoidei</taxon>
        <taxon>Gobiesocidae</taxon>
        <taxon>Gobiesocinae</taxon>
        <taxon>Gouania</taxon>
    </lineage>
</organism>
<protein>
    <recommendedName>
        <fullName evidence="1">Reverse transcriptase domain-containing protein</fullName>
    </recommendedName>
</protein>
<evidence type="ECO:0000313" key="2">
    <source>
        <dbReference type="Ensembl" id="ENSGWIP00000053008.1"/>
    </source>
</evidence>
<sequence>KNGAATTASTRCALVNARSVANKTFILQDFFTSCDLDVLFLTETWINSGESTAFSELLPPDCTFINVPRTTGRGGGIATVLKNCFYHKVVSERSFSSFELSYFELRQADPVLCAVIYRPPKHNKDFIRDFYEFVACVLTRYDRVLIVGDFNVHVCCPSKPMAREFLDLVEAFNLTQHVTGPTQVHGHTLDIVLSCGFPVNNVVVGDAVFSDHSPVMFDLILDLEVKLSCVRHGRVIKPDTAAAFSPLFTASFLDHLNSAASMDTEQLMNSFTSTCSEVLDSVAPLRAICPKPKQEPWLNDTTRTARRECRRAERRWKKDHLEVSHQILRECWRNYQSAVKTEKTQYFSNLISNNVSKPRVLFKTIGSVFNPSPSTSLEMTSGTCEKFLSFFNEKVAAIRANISPFSVWSCVSTQCLAVFSQFESVSLSVLTGIVKKLKPSSCPTDPVPPRFFKEVWDTIGSSVREIINSSLATGIVPAFCKKAVVEPLIKKPGLDPANLANYRPISKLPLVSKILEKCVFAQLQPFLDENGTLDPYQSGYKALHSTESALLKVFNDLFLMTDSGGSAILVLLDLTAAFDTVDHTILLDRLRDRVGVRGTALEWFRSYLSERSFSVRLGDSTSSSAPLHCGVPQGSILGPILFAIYLLPLGEIFKKHGMSYHFYADDCQIYLPIAKNDHSPLTPLLHCLGDVKAWLAQNFLKLNEGKTEIMAFGCTLTDLGSLQKYLHPKVTSLGVTIDSDFKFDKQINGVLKSGFYHLRLLSKVKPFLSFNLFEQVVHAFISSRLDYCNALYSGISQKALYRLQLVQNAAARLLTGTKKREHITPILASLHWLPVKFRIDFKILLFVFKAWNGLAPQYITDLIQIYRPQRALRSEGQLQLVVPKANRKTKGDRAFSVVGPKLWNALPLHIRTAPTVECFKSRLKTHFYSLAFSTA</sequence>
<accession>A0A8C5I3C7</accession>
<evidence type="ECO:0000259" key="1">
    <source>
        <dbReference type="PROSITE" id="PS50878"/>
    </source>
</evidence>
<dbReference type="CDD" id="cd01650">
    <property type="entry name" value="RT_nLTR_like"/>
    <property type="match status" value="1"/>
</dbReference>
<name>A0A8C5I3C7_GOUWI</name>
<dbReference type="SUPFAM" id="SSF56219">
    <property type="entry name" value="DNase I-like"/>
    <property type="match status" value="1"/>
</dbReference>
<feature type="domain" description="Reverse transcriptase" evidence="1">
    <location>
        <begin position="469"/>
        <end position="737"/>
    </location>
</feature>